<dbReference type="EMBL" id="CP102480">
    <property type="protein sequence ID" value="UUX52279.1"/>
    <property type="molecule type" value="Genomic_DNA"/>
</dbReference>
<dbReference type="PANTHER" id="PTHR37421:SF1">
    <property type="entry name" value="UPF0260 PROTEIN YCGN"/>
    <property type="match status" value="1"/>
</dbReference>
<dbReference type="PANTHER" id="PTHR37421">
    <property type="entry name" value="UPF0260 PROTEIN YCGN"/>
    <property type="match status" value="1"/>
</dbReference>
<dbReference type="HAMAP" id="MF_00676">
    <property type="entry name" value="UPF0260"/>
    <property type="match status" value="1"/>
</dbReference>
<proteinExistence type="inferred from homology"/>
<gene>
    <name evidence="2" type="ORF">NUH88_20590</name>
</gene>
<dbReference type="PIRSF" id="PIRSF006173">
    <property type="entry name" value="UCP006173"/>
    <property type="match status" value="1"/>
</dbReference>
<dbReference type="KEGG" id="naci:NUH88_20590"/>
<dbReference type="Pfam" id="PF03692">
    <property type="entry name" value="CxxCxxCC"/>
    <property type="match status" value="1"/>
</dbReference>
<dbReference type="InterPro" id="IPR005358">
    <property type="entry name" value="Puta_zinc/iron-chelating_dom"/>
</dbReference>
<dbReference type="AlphaFoldDB" id="A0A9J7AY03"/>
<organism evidence="2 3">
    <name type="scientific">Nisaea acidiphila</name>
    <dbReference type="NCBI Taxonomy" id="1862145"/>
    <lineage>
        <taxon>Bacteria</taxon>
        <taxon>Pseudomonadati</taxon>
        <taxon>Pseudomonadota</taxon>
        <taxon>Alphaproteobacteria</taxon>
        <taxon>Rhodospirillales</taxon>
        <taxon>Thalassobaculaceae</taxon>
        <taxon>Nisaea</taxon>
    </lineage>
</organism>
<name>A0A9J7AY03_9PROT</name>
<sequence>MGQTPYWKTTPLEEMTSEQWETLCDGCGKCCLVKLIDDVTDDLHYTDVACSLLDCQSCRCKDYPNRKAKVPDCVILTPKLLEDLIWMPSTCAYRLVKEGRDLPFWHHLICGDREMVHEAGISVRGRAVSETLVPDEKLPDHIVEWAE</sequence>
<dbReference type="NCBIfam" id="NF003507">
    <property type="entry name" value="PRK05170.2-5"/>
    <property type="match status" value="1"/>
</dbReference>
<reference evidence="2" key="1">
    <citation type="submission" date="2022-08" db="EMBL/GenBank/DDBJ databases">
        <title>Nisaea acidiphila sp. nov., isolated from a marine algal debris and emended description of the genus Nisaea Urios et al. 2008.</title>
        <authorList>
            <person name="Kwon K."/>
        </authorList>
    </citation>
    <scope>NUCLEOTIDE SEQUENCE</scope>
    <source>
        <strain evidence="2">MEBiC11861</strain>
    </source>
</reference>
<protein>
    <recommendedName>
        <fullName evidence="1">UPF0260 protein NUH88_20590</fullName>
    </recommendedName>
</protein>
<dbReference type="InterPro" id="IPR008228">
    <property type="entry name" value="UCP006173"/>
</dbReference>
<dbReference type="NCBIfam" id="NF003501">
    <property type="entry name" value="PRK05170.1-5"/>
    <property type="match status" value="1"/>
</dbReference>
<dbReference type="Proteomes" id="UP001060336">
    <property type="component" value="Chromosome"/>
</dbReference>
<keyword evidence="3" id="KW-1185">Reference proteome</keyword>
<evidence type="ECO:0000313" key="2">
    <source>
        <dbReference type="EMBL" id="UUX52279.1"/>
    </source>
</evidence>
<evidence type="ECO:0000256" key="1">
    <source>
        <dbReference type="HAMAP-Rule" id="MF_00676"/>
    </source>
</evidence>
<comment type="similarity">
    <text evidence="1">Belongs to the UPF0260 family.</text>
</comment>
<evidence type="ECO:0000313" key="3">
    <source>
        <dbReference type="Proteomes" id="UP001060336"/>
    </source>
</evidence>
<accession>A0A9J7AY03</accession>